<dbReference type="InterPro" id="IPR007053">
    <property type="entry name" value="LRAT_dom"/>
</dbReference>
<evidence type="ECO:0000256" key="2">
    <source>
        <dbReference type="ARBA" id="ARBA00022801"/>
    </source>
</evidence>
<dbReference type="GeneID" id="60058019"/>
<dbReference type="OrthoDB" id="9812095at2"/>
<comment type="caution">
    <text evidence="4">The sequence shown here is derived from an EMBL/GenBank/DDBJ whole genome shotgun (WGS) entry which is preliminary data.</text>
</comment>
<proteinExistence type="predicted"/>
<dbReference type="PROSITE" id="PS51934">
    <property type="entry name" value="LRAT"/>
    <property type="match status" value="1"/>
</dbReference>
<dbReference type="InterPro" id="IPR051496">
    <property type="entry name" value="H-rev107_PLA/AT"/>
</dbReference>
<dbReference type="Gene3D" id="3.90.1720.10">
    <property type="entry name" value="endopeptidase domain like (from Nostoc punctiforme)"/>
    <property type="match status" value="1"/>
</dbReference>
<dbReference type="GO" id="GO:0004623">
    <property type="term" value="F:phospholipase A2 activity"/>
    <property type="evidence" value="ECO:0007669"/>
    <property type="project" value="TreeGrafter"/>
</dbReference>
<dbReference type="GO" id="GO:0070292">
    <property type="term" value="P:N-acylphosphatidylethanolamine metabolic process"/>
    <property type="evidence" value="ECO:0007669"/>
    <property type="project" value="TreeGrafter"/>
</dbReference>
<evidence type="ECO:0000313" key="4">
    <source>
        <dbReference type="EMBL" id="MTK21070.1"/>
    </source>
</evidence>
<name>A0A173TKM9_9FIRM</name>
<sequence length="163" mass="19128">MKTDDRRRKNRKNSKKETEGSSPKYHKIVDAVEQVERIGRTIGNKIDSDFNLRANQRYVPSKYNLDCADHICVTRYKPTPYTHHGLYLGLGLVIHYDFNRICIVTLEQFAKGMPIFIVQSKITYSREEVMVRAVSRLGEEKYNLITNNCEHFVRWCRSGKKIE</sequence>
<dbReference type="Proteomes" id="UP000487649">
    <property type="component" value="Unassembled WGS sequence"/>
</dbReference>
<keyword evidence="3" id="KW-0443">Lipid metabolism</keyword>
<gene>
    <name evidence="4" type="ORF">GMA92_06520</name>
</gene>
<keyword evidence="2" id="KW-0378">Hydrolase</keyword>
<dbReference type="AlphaFoldDB" id="A0A173TKM9"/>
<dbReference type="GO" id="GO:0005737">
    <property type="term" value="C:cytoplasm"/>
    <property type="evidence" value="ECO:0007669"/>
    <property type="project" value="TreeGrafter"/>
</dbReference>
<dbReference type="EMBL" id="WMQE01000011">
    <property type="protein sequence ID" value="MTK21070.1"/>
    <property type="molecule type" value="Genomic_DNA"/>
</dbReference>
<dbReference type="PANTHER" id="PTHR13943">
    <property type="entry name" value="HRAS-LIKE SUPPRESSOR - RELATED"/>
    <property type="match status" value="1"/>
</dbReference>
<evidence type="ECO:0000256" key="1">
    <source>
        <dbReference type="ARBA" id="ARBA00022679"/>
    </source>
</evidence>
<keyword evidence="1" id="KW-0808">Transferase</keyword>
<evidence type="ECO:0000256" key="3">
    <source>
        <dbReference type="ARBA" id="ARBA00023098"/>
    </source>
</evidence>
<dbReference type="RefSeq" id="WP_006783678.1">
    <property type="nucleotide sequence ID" value="NZ_CABJBH010000010.1"/>
</dbReference>
<reference evidence="4 5" key="1">
    <citation type="journal article" date="2019" name="Nat. Med.">
        <title>A library of human gut bacterial isolates paired with longitudinal multiomics data enables mechanistic microbiome research.</title>
        <authorList>
            <person name="Poyet M."/>
            <person name="Groussin M."/>
            <person name="Gibbons S.M."/>
            <person name="Avila-Pacheco J."/>
            <person name="Jiang X."/>
            <person name="Kearney S.M."/>
            <person name="Perrotta A.R."/>
            <person name="Berdy B."/>
            <person name="Zhao S."/>
            <person name="Lieberman T.D."/>
            <person name="Swanson P.K."/>
            <person name="Smith M."/>
            <person name="Roesemann S."/>
            <person name="Alexander J.E."/>
            <person name="Rich S.A."/>
            <person name="Livny J."/>
            <person name="Vlamakis H."/>
            <person name="Clish C."/>
            <person name="Bullock K."/>
            <person name="Deik A."/>
            <person name="Scott J."/>
            <person name="Pierce K.A."/>
            <person name="Xavier R.J."/>
            <person name="Alm E.J."/>
        </authorList>
    </citation>
    <scope>NUCLEOTIDE SEQUENCE [LARGE SCALE GENOMIC DNA]</scope>
    <source>
        <strain evidence="4 5">BIOML-A198</strain>
    </source>
</reference>
<dbReference type="PANTHER" id="PTHR13943:SF77">
    <property type="entry name" value="LRAT DOMAIN-CONTAINING PROTEIN"/>
    <property type="match status" value="1"/>
</dbReference>
<dbReference type="Pfam" id="PF04970">
    <property type="entry name" value="LRAT"/>
    <property type="match status" value="1"/>
</dbReference>
<organism evidence="4 5">
    <name type="scientific">Turicibacter sanguinis</name>
    <dbReference type="NCBI Taxonomy" id="154288"/>
    <lineage>
        <taxon>Bacteria</taxon>
        <taxon>Bacillati</taxon>
        <taxon>Bacillota</taxon>
        <taxon>Erysipelotrichia</taxon>
        <taxon>Erysipelotrichales</taxon>
        <taxon>Turicibacteraceae</taxon>
        <taxon>Turicibacter</taxon>
    </lineage>
</organism>
<dbReference type="GO" id="GO:0016410">
    <property type="term" value="F:N-acyltransferase activity"/>
    <property type="evidence" value="ECO:0007669"/>
    <property type="project" value="TreeGrafter"/>
</dbReference>
<dbReference type="GO" id="GO:0008970">
    <property type="term" value="F:phospholipase A1 activity"/>
    <property type="evidence" value="ECO:0007669"/>
    <property type="project" value="TreeGrafter"/>
</dbReference>
<accession>A0A173TKM9</accession>
<protein>
    <submittedName>
        <fullName evidence="4">Uncharacterized protein</fullName>
    </submittedName>
</protein>
<evidence type="ECO:0000313" key="5">
    <source>
        <dbReference type="Proteomes" id="UP000487649"/>
    </source>
</evidence>